<dbReference type="EMBL" id="JAINUF010000001">
    <property type="protein sequence ID" value="KAJ8380840.1"/>
    <property type="molecule type" value="Genomic_DNA"/>
</dbReference>
<dbReference type="Proteomes" id="UP001152622">
    <property type="component" value="Chromosome 1"/>
</dbReference>
<evidence type="ECO:0000313" key="10">
    <source>
        <dbReference type="EMBL" id="KAJ8380840.1"/>
    </source>
</evidence>
<dbReference type="GO" id="GO:0004523">
    <property type="term" value="F:RNA-DNA hybrid ribonuclease activity"/>
    <property type="evidence" value="ECO:0007669"/>
    <property type="project" value="UniProtKB-EC"/>
</dbReference>
<keyword evidence="6" id="KW-0255">Endonuclease</keyword>
<dbReference type="InterPro" id="IPR041373">
    <property type="entry name" value="RT_RNaseH"/>
</dbReference>
<comment type="similarity">
    <text evidence="1">Belongs to the beta type-B retroviral polymerase family. HERV class-II K(HML-2) pol subfamily.</text>
</comment>
<keyword evidence="4" id="KW-0548">Nucleotidyltransferase</keyword>
<sequence length="265" mass="30322">MVTEVTEGLDGVFCHIDDVLVCGRSQEQHNMRLHEVLGKIENAGITLNIEKCALSQREDEVWRPVDYASRSLTLVEQRYAQVEKEALGLTWACERFRDFLIGGHFEIETDHKPLLSLLGAQALDALPPRIQRFRMRLMRYSCQISHVPGKSLWTADTLSRAPLRNNAASADDELMESTNIYVDSVMEQLPASASYLDSLREHLKADSVCSSVMRMCQDRWPEFSCCNRHEKLYWGECAFLTVPDRLLLKGTRLLRVKKRHSLQAV</sequence>
<evidence type="ECO:0000256" key="3">
    <source>
        <dbReference type="ARBA" id="ARBA00022679"/>
    </source>
</evidence>
<dbReference type="OrthoDB" id="8953393at2759"/>
<dbReference type="EC" id="3.1.26.4" evidence="2"/>
<evidence type="ECO:0000259" key="9">
    <source>
        <dbReference type="PROSITE" id="PS50878"/>
    </source>
</evidence>
<keyword evidence="8" id="KW-0695">RNA-directed DNA polymerase</keyword>
<dbReference type="CDD" id="cd09274">
    <property type="entry name" value="RNase_HI_RT_Ty3"/>
    <property type="match status" value="1"/>
</dbReference>
<dbReference type="PROSITE" id="PS50878">
    <property type="entry name" value="RT_POL"/>
    <property type="match status" value="1"/>
</dbReference>
<keyword evidence="7" id="KW-0378">Hydrolase</keyword>
<evidence type="ECO:0000256" key="6">
    <source>
        <dbReference type="ARBA" id="ARBA00022759"/>
    </source>
</evidence>
<evidence type="ECO:0000256" key="4">
    <source>
        <dbReference type="ARBA" id="ARBA00022695"/>
    </source>
</evidence>
<comment type="caution">
    <text evidence="10">The sequence shown here is derived from an EMBL/GenBank/DDBJ whole genome shotgun (WGS) entry which is preliminary data.</text>
</comment>
<proteinExistence type="inferred from homology"/>
<dbReference type="GO" id="GO:0003964">
    <property type="term" value="F:RNA-directed DNA polymerase activity"/>
    <property type="evidence" value="ECO:0007669"/>
    <property type="project" value="UniProtKB-KW"/>
</dbReference>
<reference evidence="10" key="1">
    <citation type="journal article" date="2023" name="Science">
        <title>Genome structures resolve the early diversification of teleost fishes.</title>
        <authorList>
            <person name="Parey E."/>
            <person name="Louis A."/>
            <person name="Montfort J."/>
            <person name="Bouchez O."/>
            <person name="Roques C."/>
            <person name="Iampietro C."/>
            <person name="Lluch J."/>
            <person name="Castinel A."/>
            <person name="Donnadieu C."/>
            <person name="Desvignes T."/>
            <person name="Floi Bucao C."/>
            <person name="Jouanno E."/>
            <person name="Wen M."/>
            <person name="Mejri S."/>
            <person name="Dirks R."/>
            <person name="Jansen H."/>
            <person name="Henkel C."/>
            <person name="Chen W.J."/>
            <person name="Zahm M."/>
            <person name="Cabau C."/>
            <person name="Klopp C."/>
            <person name="Thompson A.W."/>
            <person name="Robinson-Rechavi M."/>
            <person name="Braasch I."/>
            <person name="Lecointre G."/>
            <person name="Bobe J."/>
            <person name="Postlethwait J.H."/>
            <person name="Berthelot C."/>
            <person name="Roest Crollius H."/>
            <person name="Guiguen Y."/>
        </authorList>
    </citation>
    <scope>NUCLEOTIDE SEQUENCE</scope>
    <source>
        <strain evidence="10">WJC10195</strain>
    </source>
</reference>
<keyword evidence="5" id="KW-0540">Nuclease</keyword>
<dbReference type="InterPro" id="IPR050951">
    <property type="entry name" value="Retrovirus_Pol_polyprotein"/>
</dbReference>
<dbReference type="PANTHER" id="PTHR37984">
    <property type="entry name" value="PROTEIN CBG26694"/>
    <property type="match status" value="1"/>
</dbReference>
<keyword evidence="3" id="KW-0808">Transferase</keyword>
<dbReference type="Pfam" id="PF17917">
    <property type="entry name" value="RT_RNaseH"/>
    <property type="match status" value="1"/>
</dbReference>
<evidence type="ECO:0000256" key="1">
    <source>
        <dbReference type="ARBA" id="ARBA00010879"/>
    </source>
</evidence>
<dbReference type="AlphaFoldDB" id="A0A9Q1GAW8"/>
<evidence type="ECO:0000256" key="8">
    <source>
        <dbReference type="ARBA" id="ARBA00022918"/>
    </source>
</evidence>
<dbReference type="PANTHER" id="PTHR37984:SF5">
    <property type="entry name" value="PROTEIN NYNRIN-LIKE"/>
    <property type="match status" value="1"/>
</dbReference>
<protein>
    <recommendedName>
        <fullName evidence="2">ribonuclease H</fullName>
        <ecNumber evidence="2">3.1.26.4</ecNumber>
    </recommendedName>
</protein>
<organism evidence="10 11">
    <name type="scientific">Synaphobranchus kaupii</name>
    <name type="common">Kaup's arrowtooth eel</name>
    <dbReference type="NCBI Taxonomy" id="118154"/>
    <lineage>
        <taxon>Eukaryota</taxon>
        <taxon>Metazoa</taxon>
        <taxon>Chordata</taxon>
        <taxon>Craniata</taxon>
        <taxon>Vertebrata</taxon>
        <taxon>Euteleostomi</taxon>
        <taxon>Actinopterygii</taxon>
        <taxon>Neopterygii</taxon>
        <taxon>Teleostei</taxon>
        <taxon>Anguilliformes</taxon>
        <taxon>Synaphobranchidae</taxon>
        <taxon>Synaphobranchus</taxon>
    </lineage>
</organism>
<feature type="domain" description="Reverse transcriptase" evidence="9">
    <location>
        <begin position="1"/>
        <end position="67"/>
    </location>
</feature>
<keyword evidence="11" id="KW-1185">Reference proteome</keyword>
<dbReference type="InterPro" id="IPR043128">
    <property type="entry name" value="Rev_trsase/Diguanyl_cyclase"/>
</dbReference>
<evidence type="ECO:0000256" key="5">
    <source>
        <dbReference type="ARBA" id="ARBA00022722"/>
    </source>
</evidence>
<evidence type="ECO:0000256" key="2">
    <source>
        <dbReference type="ARBA" id="ARBA00012180"/>
    </source>
</evidence>
<gene>
    <name evidence="10" type="ORF">SKAU_G00016180</name>
</gene>
<evidence type="ECO:0000313" key="11">
    <source>
        <dbReference type="Proteomes" id="UP001152622"/>
    </source>
</evidence>
<dbReference type="Gene3D" id="3.30.70.270">
    <property type="match status" value="1"/>
</dbReference>
<dbReference type="InterPro" id="IPR000477">
    <property type="entry name" value="RT_dom"/>
</dbReference>
<dbReference type="InterPro" id="IPR043502">
    <property type="entry name" value="DNA/RNA_pol_sf"/>
</dbReference>
<accession>A0A9Q1GAW8</accession>
<evidence type="ECO:0000256" key="7">
    <source>
        <dbReference type="ARBA" id="ARBA00022801"/>
    </source>
</evidence>
<name>A0A9Q1GAW8_SYNKA</name>
<dbReference type="SUPFAM" id="SSF56672">
    <property type="entry name" value="DNA/RNA polymerases"/>
    <property type="match status" value="1"/>
</dbReference>